<evidence type="ECO:0000313" key="3">
    <source>
        <dbReference type="Proteomes" id="UP001320876"/>
    </source>
</evidence>
<keyword evidence="3" id="KW-1185">Reference proteome</keyword>
<reference evidence="2 3" key="1">
    <citation type="submission" date="2022-10" db="EMBL/GenBank/DDBJ databases">
        <title>Luteolibacter arcticus strain CCTCC AB 2014275, whole genome shotgun sequencing project.</title>
        <authorList>
            <person name="Zhao G."/>
            <person name="Shen L."/>
        </authorList>
    </citation>
    <scope>NUCLEOTIDE SEQUENCE [LARGE SCALE GENOMIC DNA]</scope>
    <source>
        <strain evidence="2 3">CCTCC AB 2014275</strain>
    </source>
</reference>
<keyword evidence="1" id="KW-0472">Membrane</keyword>
<protein>
    <recommendedName>
        <fullName evidence="4">SPW repeat-containing protein</fullName>
    </recommendedName>
</protein>
<accession>A0ABT3GSZ7</accession>
<name>A0ABT3GSZ7_9BACT</name>
<dbReference type="RefSeq" id="WP_264490706.1">
    <property type="nucleotide sequence ID" value="NZ_JAPDDT010000030.1"/>
</dbReference>
<feature type="transmembrane region" description="Helical" evidence="1">
    <location>
        <begin position="118"/>
        <end position="136"/>
    </location>
</feature>
<gene>
    <name evidence="2" type="ORF">OKA05_28860</name>
</gene>
<evidence type="ECO:0000256" key="1">
    <source>
        <dbReference type="SAM" id="Phobius"/>
    </source>
</evidence>
<feature type="transmembrane region" description="Helical" evidence="1">
    <location>
        <begin position="142"/>
        <end position="161"/>
    </location>
</feature>
<dbReference type="EMBL" id="JAPDDT010000030">
    <property type="protein sequence ID" value="MCW1926598.1"/>
    <property type="molecule type" value="Genomic_DNA"/>
</dbReference>
<evidence type="ECO:0000313" key="2">
    <source>
        <dbReference type="EMBL" id="MCW1926598.1"/>
    </source>
</evidence>
<sequence>MTTNLPLPPFPQSVENGRYSDDELAQAAKLERCRERHDGGPRSGMWTGTREGVINTVIAIIASLIFGGAGGVWFDQDDWFVRSLTMAGGTMIMSGVVCLAGSLLCGRNPIFWGIGMPLLVYFAGTFCALVSAGAAASSFLLGAPAFCGLAIVAGVMTAYALERRED</sequence>
<dbReference type="SUPFAM" id="SSF103473">
    <property type="entry name" value="MFS general substrate transporter"/>
    <property type="match status" value="1"/>
</dbReference>
<keyword evidence="1" id="KW-1133">Transmembrane helix</keyword>
<comment type="caution">
    <text evidence="2">The sequence shown here is derived from an EMBL/GenBank/DDBJ whole genome shotgun (WGS) entry which is preliminary data.</text>
</comment>
<organism evidence="2 3">
    <name type="scientific">Luteolibacter arcticus</name>
    <dbReference type="NCBI Taxonomy" id="1581411"/>
    <lineage>
        <taxon>Bacteria</taxon>
        <taxon>Pseudomonadati</taxon>
        <taxon>Verrucomicrobiota</taxon>
        <taxon>Verrucomicrobiia</taxon>
        <taxon>Verrucomicrobiales</taxon>
        <taxon>Verrucomicrobiaceae</taxon>
        <taxon>Luteolibacter</taxon>
    </lineage>
</organism>
<feature type="transmembrane region" description="Helical" evidence="1">
    <location>
        <begin position="52"/>
        <end position="74"/>
    </location>
</feature>
<keyword evidence="1" id="KW-0812">Transmembrane</keyword>
<evidence type="ECO:0008006" key="4">
    <source>
        <dbReference type="Google" id="ProtNLM"/>
    </source>
</evidence>
<proteinExistence type="predicted"/>
<feature type="transmembrane region" description="Helical" evidence="1">
    <location>
        <begin position="86"/>
        <end position="106"/>
    </location>
</feature>
<dbReference type="Proteomes" id="UP001320876">
    <property type="component" value="Unassembled WGS sequence"/>
</dbReference>
<dbReference type="InterPro" id="IPR036259">
    <property type="entry name" value="MFS_trans_sf"/>
</dbReference>